<keyword evidence="2" id="KW-1133">Transmembrane helix</keyword>
<evidence type="ECO:0000313" key="3">
    <source>
        <dbReference type="EMBL" id="PJI20296.1"/>
    </source>
</evidence>
<sequence length="393" mass="44522">MIQNVFDELIKQLKKNLEAQDYHNSIVTDVKIGYNTGENVIQLLHPSAVLEFRCEDPVFPDREWDIDKEFDEAIAIYITFSMKADKKELQLFQELDIRNEFKEIKDFGLRGYAIDCGTDYEKAAAYSIILLEKVYKVTEGQSITIETSDYNSVEGAKICRESLTIPYKVTGIATRVKQQEEEILSNETPLSEMSDKVYKNWSYGSIAVVVLLFIAIMFYVTQKNVSTLEEIKTAQDTTLYEDSAGGTPFKVENSNNQTSLSTPEPVSEPEQNQVIGKWTETSYGNNGAIWLLEKEASTGRLLLTSQFSNVTQSYNCTKRKIKSNNSYIFHDPNVSGSNGLFRMKKGTTIYYISGFDNNSDAILVTSQDGSAKIYSNDIDNRYFELFSDLSSVN</sequence>
<feature type="compositionally biased region" description="Polar residues" evidence="1">
    <location>
        <begin position="252"/>
        <end position="270"/>
    </location>
</feature>
<dbReference type="EMBL" id="PENF01000001">
    <property type="protein sequence ID" value="PJI20296.1"/>
    <property type="molecule type" value="Genomic_DNA"/>
</dbReference>
<protein>
    <submittedName>
        <fullName evidence="3">Uncharacterized protein</fullName>
    </submittedName>
</protein>
<dbReference type="RefSeq" id="WP_100328097.1">
    <property type="nucleotide sequence ID" value="NZ_PENF01000001.1"/>
</dbReference>
<dbReference type="Proteomes" id="UP000229102">
    <property type="component" value="Unassembled WGS sequence"/>
</dbReference>
<organism evidence="3 4">
    <name type="scientific">Prevotella intermedia</name>
    <dbReference type="NCBI Taxonomy" id="28131"/>
    <lineage>
        <taxon>Bacteria</taxon>
        <taxon>Pseudomonadati</taxon>
        <taxon>Bacteroidota</taxon>
        <taxon>Bacteroidia</taxon>
        <taxon>Bacteroidales</taxon>
        <taxon>Prevotellaceae</taxon>
        <taxon>Prevotella</taxon>
    </lineage>
</organism>
<dbReference type="AlphaFoldDB" id="A0AAJ3RST0"/>
<evidence type="ECO:0000256" key="1">
    <source>
        <dbReference type="SAM" id="MobiDB-lite"/>
    </source>
</evidence>
<gene>
    <name evidence="3" type="ORF">CTM53_05390</name>
</gene>
<comment type="caution">
    <text evidence="3">The sequence shown here is derived from an EMBL/GenBank/DDBJ whole genome shotgun (WGS) entry which is preliminary data.</text>
</comment>
<reference evidence="3 4" key="1">
    <citation type="submission" date="2017-11" db="EMBL/GenBank/DDBJ databases">
        <title>Genome sequencing of Prevotella intermedia KCOM 2698.</title>
        <authorList>
            <person name="Kook J.-K."/>
            <person name="Park S.-N."/>
            <person name="Lim Y.K."/>
        </authorList>
    </citation>
    <scope>NUCLEOTIDE SEQUENCE [LARGE SCALE GENOMIC DNA]</scope>
    <source>
        <strain evidence="3 4">KCOM 2698</strain>
    </source>
</reference>
<name>A0AAJ3RST0_PREIN</name>
<feature type="transmembrane region" description="Helical" evidence="2">
    <location>
        <begin position="201"/>
        <end position="220"/>
    </location>
</feature>
<proteinExistence type="predicted"/>
<evidence type="ECO:0000313" key="4">
    <source>
        <dbReference type="Proteomes" id="UP000229102"/>
    </source>
</evidence>
<accession>A0AAJ3RST0</accession>
<keyword evidence="2" id="KW-0472">Membrane</keyword>
<feature type="region of interest" description="Disordered" evidence="1">
    <location>
        <begin position="243"/>
        <end position="270"/>
    </location>
</feature>
<evidence type="ECO:0000256" key="2">
    <source>
        <dbReference type="SAM" id="Phobius"/>
    </source>
</evidence>
<keyword evidence="2" id="KW-0812">Transmembrane</keyword>